<protein>
    <submittedName>
        <fullName evidence="1">Uncharacterized protein</fullName>
    </submittedName>
</protein>
<accession>A0ACC0P1Q4</accession>
<comment type="caution">
    <text evidence="1">The sequence shown here is derived from an EMBL/GenBank/DDBJ whole genome shotgun (WGS) entry which is preliminary data.</text>
</comment>
<dbReference type="Proteomes" id="UP001062846">
    <property type="component" value="Chromosome 4"/>
</dbReference>
<name>A0ACC0P1Q4_RHOML</name>
<proteinExistence type="predicted"/>
<gene>
    <name evidence="1" type="ORF">RHMOL_Rhmol04G0147500</name>
</gene>
<organism evidence="1 2">
    <name type="scientific">Rhododendron molle</name>
    <name type="common">Chinese azalea</name>
    <name type="synonym">Azalea mollis</name>
    <dbReference type="NCBI Taxonomy" id="49168"/>
    <lineage>
        <taxon>Eukaryota</taxon>
        <taxon>Viridiplantae</taxon>
        <taxon>Streptophyta</taxon>
        <taxon>Embryophyta</taxon>
        <taxon>Tracheophyta</taxon>
        <taxon>Spermatophyta</taxon>
        <taxon>Magnoliopsida</taxon>
        <taxon>eudicotyledons</taxon>
        <taxon>Gunneridae</taxon>
        <taxon>Pentapetalae</taxon>
        <taxon>asterids</taxon>
        <taxon>Ericales</taxon>
        <taxon>Ericaceae</taxon>
        <taxon>Ericoideae</taxon>
        <taxon>Rhodoreae</taxon>
        <taxon>Rhododendron</taxon>
    </lineage>
</organism>
<evidence type="ECO:0000313" key="1">
    <source>
        <dbReference type="EMBL" id="KAI8559086.1"/>
    </source>
</evidence>
<evidence type="ECO:0000313" key="2">
    <source>
        <dbReference type="Proteomes" id="UP001062846"/>
    </source>
</evidence>
<dbReference type="EMBL" id="CM046391">
    <property type="protein sequence ID" value="KAI8559086.1"/>
    <property type="molecule type" value="Genomic_DNA"/>
</dbReference>
<reference evidence="1" key="1">
    <citation type="submission" date="2022-02" db="EMBL/GenBank/DDBJ databases">
        <title>Plant Genome Project.</title>
        <authorList>
            <person name="Zhang R.-G."/>
        </authorList>
    </citation>
    <scope>NUCLEOTIDE SEQUENCE</scope>
    <source>
        <strain evidence="1">AT1</strain>
    </source>
</reference>
<sequence length="67" mass="8019">MNWRTKEDDALMKCIVNELVRDKWRVENGFKCGFFNDLEKELEKFLPGTDLKANPHIDSKVKYWKVT</sequence>
<keyword evidence="2" id="KW-1185">Reference proteome</keyword>